<dbReference type="GO" id="GO:0009239">
    <property type="term" value="P:enterobactin biosynthetic process"/>
    <property type="evidence" value="ECO:0007669"/>
    <property type="project" value="TreeGrafter"/>
</dbReference>
<dbReference type="Gene3D" id="3.30.559.30">
    <property type="entry name" value="Nonribosomal peptide synthetase, condensation domain"/>
    <property type="match status" value="1"/>
</dbReference>
<sequence>MTRRNSTPAAGGTLTPGQEALWLVQHLDPQGAAYNVTAALDLLFTVDATVLEQAAGAAVTGHALLGSLFAQGDDGRIRRTPAPTPFALERYEPGLAGEELRAFALRLSRRPFRPAHERPVRIALIRPRTGPDVLLATAHHIAADNISQLLLCREILSRYAALRAGRPYTARDTGAAFEDFAQVQRAYLASSRAERARAYWARELGGVTAHLQLPTDLPRPALWRQAGAEVRVDLPAGLVADLDAAAAERNVTAFALLLSVFAVLLHRASGQREFLVGYPVSQRQGARWRDAMGYFVNTLPLRARVDPGDSFEAVLRRTSLRLWQGLLHRDYPFALLAGLTGLPRDPSRPGPVQVLFVLNEPGGADPIAGALTPGAVVEHAGLRVAEFALPQQHGQFELTLQLTRHAAGFQAVLKYHTSLFTAGAAGALAEEYVRLLRAAVAGTLVPAASPAPA</sequence>
<name>A0A1H0BPZ1_9ACTN</name>
<dbReference type="GO" id="GO:0043041">
    <property type="term" value="P:amino acid activation for nonribosomal peptide biosynthetic process"/>
    <property type="evidence" value="ECO:0007669"/>
    <property type="project" value="TreeGrafter"/>
</dbReference>
<organism evidence="2 3">
    <name type="scientific">Actinacidiphila guanduensis</name>
    <dbReference type="NCBI Taxonomy" id="310781"/>
    <lineage>
        <taxon>Bacteria</taxon>
        <taxon>Bacillati</taxon>
        <taxon>Actinomycetota</taxon>
        <taxon>Actinomycetes</taxon>
        <taxon>Kitasatosporales</taxon>
        <taxon>Streptomycetaceae</taxon>
        <taxon>Actinacidiphila</taxon>
    </lineage>
</organism>
<proteinExistence type="predicted"/>
<dbReference type="SUPFAM" id="SSF52777">
    <property type="entry name" value="CoA-dependent acyltransferases"/>
    <property type="match status" value="2"/>
</dbReference>
<dbReference type="EMBL" id="FNIE01000004">
    <property type="protein sequence ID" value="SDN47648.1"/>
    <property type="molecule type" value="Genomic_DNA"/>
</dbReference>
<gene>
    <name evidence="2" type="ORF">SAMN05216259_104260</name>
</gene>
<dbReference type="GO" id="GO:0009366">
    <property type="term" value="C:enterobactin synthetase complex"/>
    <property type="evidence" value="ECO:0007669"/>
    <property type="project" value="TreeGrafter"/>
</dbReference>
<dbReference type="GO" id="GO:0047527">
    <property type="term" value="F:2,3-dihydroxybenzoate-serine ligase activity"/>
    <property type="evidence" value="ECO:0007669"/>
    <property type="project" value="TreeGrafter"/>
</dbReference>
<keyword evidence="3" id="KW-1185">Reference proteome</keyword>
<dbReference type="GO" id="GO:0005829">
    <property type="term" value="C:cytosol"/>
    <property type="evidence" value="ECO:0007669"/>
    <property type="project" value="TreeGrafter"/>
</dbReference>
<dbReference type="PANTHER" id="PTHR45527:SF1">
    <property type="entry name" value="FATTY ACID SYNTHASE"/>
    <property type="match status" value="1"/>
</dbReference>
<protein>
    <submittedName>
        <fullName evidence="2">HxxPF-repeated domain-containing protein</fullName>
    </submittedName>
</protein>
<dbReference type="STRING" id="310781.SAMN05216259_104260"/>
<dbReference type="GO" id="GO:0008610">
    <property type="term" value="P:lipid biosynthetic process"/>
    <property type="evidence" value="ECO:0007669"/>
    <property type="project" value="UniProtKB-ARBA"/>
</dbReference>
<evidence type="ECO:0000259" key="1">
    <source>
        <dbReference type="Pfam" id="PF00668"/>
    </source>
</evidence>
<evidence type="ECO:0000313" key="2">
    <source>
        <dbReference type="EMBL" id="SDN47648.1"/>
    </source>
</evidence>
<dbReference type="Proteomes" id="UP000199341">
    <property type="component" value="Unassembled WGS sequence"/>
</dbReference>
<dbReference type="RefSeq" id="WP_093784037.1">
    <property type="nucleotide sequence ID" value="NZ_FNIE01000004.1"/>
</dbReference>
<dbReference type="PANTHER" id="PTHR45527">
    <property type="entry name" value="NONRIBOSOMAL PEPTIDE SYNTHETASE"/>
    <property type="match status" value="1"/>
</dbReference>
<dbReference type="Pfam" id="PF00668">
    <property type="entry name" value="Condensation"/>
    <property type="match status" value="1"/>
</dbReference>
<dbReference type="Gene3D" id="3.30.559.10">
    <property type="entry name" value="Chloramphenicol acetyltransferase-like domain"/>
    <property type="match status" value="1"/>
</dbReference>
<dbReference type="InterPro" id="IPR001242">
    <property type="entry name" value="Condensation_dom"/>
</dbReference>
<accession>A0A1H0BPZ1</accession>
<dbReference type="OrthoDB" id="3447635at2"/>
<dbReference type="GO" id="GO:0031177">
    <property type="term" value="F:phosphopantetheine binding"/>
    <property type="evidence" value="ECO:0007669"/>
    <property type="project" value="TreeGrafter"/>
</dbReference>
<dbReference type="AlphaFoldDB" id="A0A1H0BPZ1"/>
<feature type="domain" description="Condensation" evidence="1">
    <location>
        <begin position="13"/>
        <end position="446"/>
    </location>
</feature>
<reference evidence="2 3" key="1">
    <citation type="submission" date="2016-10" db="EMBL/GenBank/DDBJ databases">
        <authorList>
            <person name="de Groot N.N."/>
        </authorList>
    </citation>
    <scope>NUCLEOTIDE SEQUENCE [LARGE SCALE GENOMIC DNA]</scope>
    <source>
        <strain evidence="2 3">CGMCC 4.2022</strain>
    </source>
</reference>
<evidence type="ECO:0000313" key="3">
    <source>
        <dbReference type="Proteomes" id="UP000199341"/>
    </source>
</evidence>
<dbReference type="InterPro" id="IPR023213">
    <property type="entry name" value="CAT-like_dom_sf"/>
</dbReference>